<organism evidence="2 3">
    <name type="scientific">Candidatus Gottesmanbacteria bacterium RIFCSPHIGHO2_01_FULL_40_15</name>
    <dbReference type="NCBI Taxonomy" id="1798376"/>
    <lineage>
        <taxon>Bacteria</taxon>
        <taxon>Candidatus Gottesmaniibacteriota</taxon>
    </lineage>
</organism>
<dbReference type="AlphaFoldDB" id="A0A1F5Z719"/>
<evidence type="ECO:0008006" key="4">
    <source>
        <dbReference type="Google" id="ProtNLM"/>
    </source>
</evidence>
<dbReference type="PANTHER" id="PTHR36832">
    <property type="entry name" value="SLR1174 PROTEIN-RELATED"/>
    <property type="match status" value="1"/>
</dbReference>
<proteinExistence type="predicted"/>
<reference evidence="2 3" key="1">
    <citation type="journal article" date="2016" name="Nat. Commun.">
        <title>Thousands of microbial genomes shed light on interconnected biogeochemical processes in an aquifer system.</title>
        <authorList>
            <person name="Anantharaman K."/>
            <person name="Brown C.T."/>
            <person name="Hug L.A."/>
            <person name="Sharon I."/>
            <person name="Castelle C.J."/>
            <person name="Probst A.J."/>
            <person name="Thomas B.C."/>
            <person name="Singh A."/>
            <person name="Wilkins M.J."/>
            <person name="Karaoz U."/>
            <person name="Brodie E.L."/>
            <person name="Williams K.H."/>
            <person name="Hubbard S.S."/>
            <person name="Banfield J.F."/>
        </authorList>
    </citation>
    <scope>NUCLEOTIDE SEQUENCE [LARGE SCALE GENOMIC DNA]</scope>
</reference>
<sequence>MFKYFYVTKNYLAEYFAYRLNFLLWRVRVIVSVLISYFLWSAIYGNRNQIFNYTKNQMLTYIVLLTFINGIVLATQTQRIAEEINQGTLSNFLIRPMDYFAFNLFRDLADKSINTFFAVIEIVLIILLLKPGFIVQSDPIFLILFIFSLFLSVILYFIISILISFIGFWSREYWAPRFIFFIIIAFMAGTYFPLDIVPQPVYSLIEFLPFTYLVFFPLKIYLGNILLSQILKGFLITLFWIFFLYLFARLVWKKGLKIYTAEGK</sequence>
<feature type="transmembrane region" description="Helical" evidence="1">
    <location>
        <begin position="112"/>
        <end position="129"/>
    </location>
</feature>
<accession>A0A1F5Z719</accession>
<keyword evidence="1" id="KW-0472">Membrane</keyword>
<protein>
    <recommendedName>
        <fullName evidence="4">ABC transporter permease</fullName>
    </recommendedName>
</protein>
<comment type="caution">
    <text evidence="2">The sequence shown here is derived from an EMBL/GenBank/DDBJ whole genome shotgun (WGS) entry which is preliminary data.</text>
</comment>
<keyword evidence="1" id="KW-1133">Transmembrane helix</keyword>
<dbReference type="EMBL" id="MFJF01000005">
    <property type="protein sequence ID" value="OGG08230.1"/>
    <property type="molecule type" value="Genomic_DNA"/>
</dbReference>
<evidence type="ECO:0000313" key="3">
    <source>
        <dbReference type="Proteomes" id="UP000177354"/>
    </source>
</evidence>
<feature type="transmembrane region" description="Helical" evidence="1">
    <location>
        <begin position="141"/>
        <end position="168"/>
    </location>
</feature>
<dbReference type="Proteomes" id="UP000177354">
    <property type="component" value="Unassembled WGS sequence"/>
</dbReference>
<keyword evidence="1" id="KW-0812">Transmembrane</keyword>
<dbReference type="PANTHER" id="PTHR36832:SF1">
    <property type="entry name" value="SLR1174 PROTEIN"/>
    <property type="match status" value="1"/>
</dbReference>
<feature type="transmembrane region" description="Helical" evidence="1">
    <location>
        <begin position="234"/>
        <end position="252"/>
    </location>
</feature>
<gene>
    <name evidence="2" type="ORF">A2777_01370</name>
</gene>
<feature type="transmembrane region" description="Helical" evidence="1">
    <location>
        <begin position="201"/>
        <end position="222"/>
    </location>
</feature>
<dbReference type="Pfam" id="PF06182">
    <property type="entry name" value="ABC2_membrane_6"/>
    <property type="match status" value="1"/>
</dbReference>
<evidence type="ECO:0000256" key="1">
    <source>
        <dbReference type="SAM" id="Phobius"/>
    </source>
</evidence>
<feature type="transmembrane region" description="Helical" evidence="1">
    <location>
        <begin position="174"/>
        <end position="194"/>
    </location>
</feature>
<dbReference type="InterPro" id="IPR010390">
    <property type="entry name" value="ABC-2_transporter-like"/>
</dbReference>
<name>A0A1F5Z719_9BACT</name>
<evidence type="ECO:0000313" key="2">
    <source>
        <dbReference type="EMBL" id="OGG08230.1"/>
    </source>
</evidence>
<feature type="transmembrane region" description="Helical" evidence="1">
    <location>
        <begin position="25"/>
        <end position="46"/>
    </location>
</feature>
<feature type="transmembrane region" description="Helical" evidence="1">
    <location>
        <begin position="58"/>
        <end position="75"/>
    </location>
</feature>